<dbReference type="EMBL" id="JAEFCI010010105">
    <property type="protein sequence ID" value="KAG5457425.1"/>
    <property type="molecule type" value="Genomic_DNA"/>
</dbReference>
<keyword evidence="1" id="KW-1133">Transmembrane helix</keyword>
<feature type="transmembrane region" description="Helical" evidence="1">
    <location>
        <begin position="55"/>
        <end position="80"/>
    </location>
</feature>
<dbReference type="OrthoDB" id="2413580at2759"/>
<keyword evidence="1" id="KW-0472">Membrane</keyword>
<keyword evidence="1" id="KW-0812">Transmembrane</keyword>
<evidence type="ECO:0000313" key="3">
    <source>
        <dbReference type="Proteomes" id="UP000673691"/>
    </source>
</evidence>
<dbReference type="Gene3D" id="3.40.50.11350">
    <property type="match status" value="1"/>
</dbReference>
<reference evidence="2 3" key="1">
    <citation type="journal article" name="Sci. Rep.">
        <title>Genome-scale phylogenetic analyses confirm Olpidium as the closest living zoosporic fungus to the non-flagellated, terrestrial fungi.</title>
        <authorList>
            <person name="Chang Y."/>
            <person name="Rochon D."/>
            <person name="Sekimoto S."/>
            <person name="Wang Y."/>
            <person name="Chovatia M."/>
            <person name="Sandor L."/>
            <person name="Salamov A."/>
            <person name="Grigoriev I.V."/>
            <person name="Stajich J.E."/>
            <person name="Spatafora J.W."/>
        </authorList>
    </citation>
    <scope>NUCLEOTIDE SEQUENCE [LARGE SCALE GENOMIC DNA]</scope>
    <source>
        <strain evidence="2">S191</strain>
    </source>
</reference>
<organism evidence="2 3">
    <name type="scientific">Olpidium bornovanus</name>
    <dbReference type="NCBI Taxonomy" id="278681"/>
    <lineage>
        <taxon>Eukaryota</taxon>
        <taxon>Fungi</taxon>
        <taxon>Fungi incertae sedis</taxon>
        <taxon>Olpidiomycota</taxon>
        <taxon>Olpidiomycotina</taxon>
        <taxon>Olpidiomycetes</taxon>
        <taxon>Olpidiales</taxon>
        <taxon>Olpidiaceae</taxon>
        <taxon>Olpidium</taxon>
    </lineage>
</organism>
<accession>A0A8H7ZQM4</accession>
<dbReference type="Proteomes" id="UP000673691">
    <property type="component" value="Unassembled WGS sequence"/>
</dbReference>
<keyword evidence="3" id="KW-1185">Reference proteome</keyword>
<comment type="caution">
    <text evidence="2">The sequence shown here is derived from an EMBL/GenBank/DDBJ whole genome shotgun (WGS) entry which is preliminary data.</text>
</comment>
<feature type="non-terminal residue" evidence="2">
    <location>
        <position position="312"/>
    </location>
</feature>
<feature type="transmembrane region" description="Helical" evidence="1">
    <location>
        <begin position="27"/>
        <end position="48"/>
    </location>
</feature>
<sequence length="312" mass="36006">FFCFFFLFVIFFFFSFSFFSFPFCLFFFFFFFFFSFFFFFFFFFFSFFSFPVCLFLFLFLFLCFLSFSCSFSFSFFYILFSFPRGTQVDTTGLLSHMATPVEFVMPAMFVQTRTAYEYRAVTHVFHDMLAALALDDLERAYGEHHWAIGHWDYFVPFLQANPHYRDTLRRWFPDGQVAHRVLRRAVRMKSGIEDRARIFAAKTPPGFTFDPAPIRSFANAALNLGAFSSGDPSNVTYFLAADDDGVRGEMGRLLGNVRYNSDIDWNDVGANGDPGGSDATALLDLRLLSLSDELVVTFGSTFGQWAASWGGL</sequence>
<evidence type="ECO:0000313" key="2">
    <source>
        <dbReference type="EMBL" id="KAG5457425.1"/>
    </source>
</evidence>
<feature type="non-terminal residue" evidence="2">
    <location>
        <position position="1"/>
    </location>
</feature>
<gene>
    <name evidence="2" type="ORF">BJ554DRAFT_2566</name>
</gene>
<proteinExistence type="predicted"/>
<protein>
    <submittedName>
        <fullName evidence="2">Uncharacterized protein</fullName>
    </submittedName>
</protein>
<dbReference type="AlphaFoldDB" id="A0A8H7ZQM4"/>
<name>A0A8H7ZQM4_9FUNG</name>
<evidence type="ECO:0000256" key="1">
    <source>
        <dbReference type="SAM" id="Phobius"/>
    </source>
</evidence>